<evidence type="ECO:0000256" key="1">
    <source>
        <dbReference type="SAM" id="Phobius"/>
    </source>
</evidence>
<feature type="transmembrane region" description="Helical" evidence="1">
    <location>
        <begin position="283"/>
        <end position="300"/>
    </location>
</feature>
<dbReference type="InterPro" id="IPR032809">
    <property type="entry name" value="Put_HupE_UreJ"/>
</dbReference>
<feature type="transmembrane region" description="Helical" evidence="1">
    <location>
        <begin position="340"/>
        <end position="367"/>
    </location>
</feature>
<protein>
    <recommendedName>
        <fullName evidence="3">HupE/UreJ protein</fullName>
    </recommendedName>
</protein>
<organism evidence="2">
    <name type="scientific">marine metagenome</name>
    <dbReference type="NCBI Taxonomy" id="408172"/>
    <lineage>
        <taxon>unclassified sequences</taxon>
        <taxon>metagenomes</taxon>
        <taxon>ecological metagenomes</taxon>
    </lineage>
</organism>
<keyword evidence="1" id="KW-1133">Transmembrane helix</keyword>
<sequence length="403" mass="44458">MIRKLLLISFIAFLSFETHAHQISRSFSKWEIEENIAKAVFTVPARQVTLLPVLEGYSPNLQDQLTTHLKNYLKISVSGQPCQILKGPETQLIDNGYVQSKIEFTCTEGGEKLSIYNGTFFPVSAGHIHFARILLDNNDWQEHIFTSSRQEVSFSLSSGESERSDLTIFVDYISLGFEHILAGYDHLAFLATILLITFRARQLLLAITGFTIGHSVTLALASLGFVQPSGPAVEALIGYTILLVAFEALIIDETNKKRFVWLGTLLLLILAISALIFGGTLNILTWIGLLLFTLCYGFLLEGRDEAQRAMPVITIIFGLIHGFGFAGVLLELGLPTDGLVLGLLGFNIGVELGQILSVFLAVLILYVLGKTSFRKYHNLAYDISGALLIALGTFWFVGRALIL</sequence>
<keyword evidence="1" id="KW-0812">Transmembrane</keyword>
<proteinExistence type="predicted"/>
<feature type="transmembrane region" description="Helical" evidence="1">
    <location>
        <begin position="312"/>
        <end position="334"/>
    </location>
</feature>
<accession>A0A381SL89</accession>
<name>A0A381SL89_9ZZZZ</name>
<evidence type="ECO:0008006" key="3">
    <source>
        <dbReference type="Google" id="ProtNLM"/>
    </source>
</evidence>
<dbReference type="EMBL" id="UINC01003198">
    <property type="protein sequence ID" value="SVA04194.1"/>
    <property type="molecule type" value="Genomic_DNA"/>
</dbReference>
<dbReference type="Pfam" id="PF13795">
    <property type="entry name" value="HupE_UreJ_2"/>
    <property type="match status" value="2"/>
</dbReference>
<feature type="transmembrane region" description="Helical" evidence="1">
    <location>
        <begin position="259"/>
        <end position="277"/>
    </location>
</feature>
<feature type="transmembrane region" description="Helical" evidence="1">
    <location>
        <begin position="172"/>
        <end position="196"/>
    </location>
</feature>
<feature type="transmembrane region" description="Helical" evidence="1">
    <location>
        <begin position="203"/>
        <end position="226"/>
    </location>
</feature>
<feature type="transmembrane region" description="Helical" evidence="1">
    <location>
        <begin position="379"/>
        <end position="402"/>
    </location>
</feature>
<gene>
    <name evidence="2" type="ORF">METZ01_LOCUS57048</name>
</gene>
<keyword evidence="1" id="KW-0472">Membrane</keyword>
<evidence type="ECO:0000313" key="2">
    <source>
        <dbReference type="EMBL" id="SVA04194.1"/>
    </source>
</evidence>
<dbReference type="AlphaFoldDB" id="A0A381SL89"/>
<reference evidence="2" key="1">
    <citation type="submission" date="2018-05" db="EMBL/GenBank/DDBJ databases">
        <authorList>
            <person name="Lanie J.A."/>
            <person name="Ng W.-L."/>
            <person name="Kazmierczak K.M."/>
            <person name="Andrzejewski T.M."/>
            <person name="Davidsen T.M."/>
            <person name="Wayne K.J."/>
            <person name="Tettelin H."/>
            <person name="Glass J.I."/>
            <person name="Rusch D."/>
            <person name="Podicherti R."/>
            <person name="Tsui H.-C.T."/>
            <person name="Winkler M.E."/>
        </authorList>
    </citation>
    <scope>NUCLEOTIDE SEQUENCE</scope>
</reference>
<feature type="transmembrane region" description="Helical" evidence="1">
    <location>
        <begin position="232"/>
        <end position="252"/>
    </location>
</feature>